<dbReference type="Pfam" id="PF06721">
    <property type="entry name" value="DUF1204"/>
    <property type="match status" value="1"/>
</dbReference>
<keyword evidence="1" id="KW-0175">Coiled coil</keyword>
<evidence type="ECO:0000313" key="5">
    <source>
        <dbReference type="Proteomes" id="UP000694240"/>
    </source>
</evidence>
<feature type="region of interest" description="Disordered" evidence="2">
    <location>
        <begin position="789"/>
        <end position="848"/>
    </location>
</feature>
<dbReference type="AlphaFoldDB" id="A0A8T2BG93"/>
<evidence type="ECO:0000256" key="1">
    <source>
        <dbReference type="SAM" id="Coils"/>
    </source>
</evidence>
<dbReference type="InterPro" id="IPR009596">
    <property type="entry name" value="DUF1204"/>
</dbReference>
<dbReference type="Proteomes" id="UP000694240">
    <property type="component" value="Chromosome 7"/>
</dbReference>
<feature type="region of interest" description="Disordered" evidence="2">
    <location>
        <begin position="464"/>
        <end position="491"/>
    </location>
</feature>
<gene>
    <name evidence="4" type="ORF">ISN45_Aa02g003470</name>
</gene>
<proteinExistence type="predicted"/>
<dbReference type="EMBL" id="JAEFBK010000007">
    <property type="protein sequence ID" value="KAG7584963.1"/>
    <property type="molecule type" value="Genomic_DNA"/>
</dbReference>
<evidence type="ECO:0000259" key="3">
    <source>
        <dbReference type="Pfam" id="PF06721"/>
    </source>
</evidence>
<comment type="caution">
    <text evidence="4">The sequence shown here is derived from an EMBL/GenBank/DDBJ whole genome shotgun (WGS) entry which is preliminary data.</text>
</comment>
<evidence type="ECO:0000313" key="4">
    <source>
        <dbReference type="EMBL" id="KAG7584963.1"/>
    </source>
</evidence>
<feature type="compositionally biased region" description="Acidic residues" evidence="2">
    <location>
        <begin position="795"/>
        <end position="805"/>
    </location>
</feature>
<feature type="compositionally biased region" description="Basic and acidic residues" evidence="2">
    <location>
        <begin position="23"/>
        <end position="34"/>
    </location>
</feature>
<feature type="compositionally biased region" description="Polar residues" evidence="2">
    <location>
        <begin position="1"/>
        <end position="14"/>
    </location>
</feature>
<feature type="region of interest" description="Disordered" evidence="2">
    <location>
        <begin position="388"/>
        <end position="441"/>
    </location>
</feature>
<reference evidence="4 5" key="1">
    <citation type="submission" date="2020-12" db="EMBL/GenBank/DDBJ databases">
        <title>Concerted genomic and epigenomic changes stabilize Arabidopsis allopolyploids.</title>
        <authorList>
            <person name="Chen Z."/>
        </authorList>
    </citation>
    <scope>NUCLEOTIDE SEQUENCE [LARGE SCALE GENOMIC DNA]</scope>
    <source>
        <strain evidence="4">Allo738</strain>
        <tissue evidence="4">Leaf</tissue>
    </source>
</reference>
<evidence type="ECO:0000256" key="2">
    <source>
        <dbReference type="SAM" id="MobiDB-lite"/>
    </source>
</evidence>
<feature type="domain" description="DUF1204" evidence="3">
    <location>
        <begin position="633"/>
        <end position="804"/>
    </location>
</feature>
<protein>
    <recommendedName>
        <fullName evidence="3">DUF1204 domain-containing protein</fullName>
    </recommendedName>
</protein>
<dbReference type="PANTHER" id="PTHR31099:SF45">
    <property type="entry name" value="DUF1204 DOMAIN-CONTAINING PROTEIN-RELATED"/>
    <property type="match status" value="1"/>
</dbReference>
<dbReference type="PANTHER" id="PTHR31099">
    <property type="entry name" value="OS06G0165300 PROTEIN"/>
    <property type="match status" value="1"/>
</dbReference>
<feature type="compositionally biased region" description="Basic and acidic residues" evidence="2">
    <location>
        <begin position="402"/>
        <end position="417"/>
    </location>
</feature>
<feature type="compositionally biased region" description="Low complexity" evidence="2">
    <location>
        <begin position="54"/>
        <end position="66"/>
    </location>
</feature>
<feature type="region of interest" description="Disordered" evidence="2">
    <location>
        <begin position="331"/>
        <end position="367"/>
    </location>
</feature>
<keyword evidence="5" id="KW-1185">Reference proteome</keyword>
<feature type="compositionally biased region" description="Low complexity" evidence="2">
    <location>
        <begin position="806"/>
        <end position="818"/>
    </location>
</feature>
<name>A0A8T2BG93_9BRAS</name>
<feature type="compositionally biased region" description="Low complexity" evidence="2">
    <location>
        <begin position="340"/>
        <end position="359"/>
    </location>
</feature>
<feature type="compositionally biased region" description="Polar residues" evidence="2">
    <location>
        <begin position="427"/>
        <end position="438"/>
    </location>
</feature>
<feature type="region of interest" description="Disordered" evidence="2">
    <location>
        <begin position="1"/>
        <end position="76"/>
    </location>
</feature>
<feature type="coiled-coil region" evidence="1">
    <location>
        <begin position="587"/>
        <end position="649"/>
    </location>
</feature>
<sequence>MSSDASSRGSVSNHLRSRTPSDSSDRTPNVDRFRANSFDVDLESDSFPRRRNSSRSSDAGSWASAAELKRRESSSQRDLVGATSIVPFVPRLIDEDIGDLKFDEPEVEIEHADMPFGVPGPTPYHVDFLGPSRTSVETLAYTLHYCDAPSSIEARVPTLSERPWFAPAGFLCVYESFFTECDLTFPIPGFLLEYVARREMALSQLSVAAIRNAIGLVRLANRCGVVVRSSHYEEVTKIKSLSKKKPGLHYVQSSTTPKLVDEAKRKTNDWSAGYFFVRISAESVGDVRIPIYTGWKISPARFPTIFDPFPEQLKKDLEKIRAEGTYIWPSTNKVARRPSRNPSRGRQGSSRRGSVCQSSKVSALQKSGRKAMGKFDLSVVPDYASRYKEKRPATETPVAKPSRSEERQMREAVKKSLLDQGGRQAFQAGSSRPLSPNSERVKKNEIVAARLTQQAGGGDRVAILPPGDDSRAVGARSGSVEPLTRKRPADTGARPIAQKRPRVADHRWSYRYVDRDVPFTFNADACAALFCEMGHGPGSFPLIEDLRERDAYTEAAKKSCEATFAVNRMVHLYERRVRRLSTENPNSNDYQATIAAEKERVDQVSRELGVVKDEAMKLREKVNLLDHHRNGLIAERDRLSAEVEAEKARYDELAVILRSKKARLRERRAEYGEYCRGKVLAKMARLFQALLTRLQAHVEDTRAAQPTLLLYNQPVDNLGFLKALVEDGEVVIKSEGTFSKIEADVAQYRADLAAFDVTELEDGDFDAYTLFADRDEVIENLQYAASAASGREGVGDDEVEEDAVDQDTQQEVAVGAREAGAELHDGGGLETEATGAERAGDGQEAPRVATPLAQVVQDGEDVDIEG</sequence>
<organism evidence="4 5">
    <name type="scientific">Arabidopsis thaliana x Arabidopsis arenosa</name>
    <dbReference type="NCBI Taxonomy" id="1240361"/>
    <lineage>
        <taxon>Eukaryota</taxon>
        <taxon>Viridiplantae</taxon>
        <taxon>Streptophyta</taxon>
        <taxon>Embryophyta</taxon>
        <taxon>Tracheophyta</taxon>
        <taxon>Spermatophyta</taxon>
        <taxon>Magnoliopsida</taxon>
        <taxon>eudicotyledons</taxon>
        <taxon>Gunneridae</taxon>
        <taxon>Pentapetalae</taxon>
        <taxon>rosids</taxon>
        <taxon>malvids</taxon>
        <taxon>Brassicales</taxon>
        <taxon>Brassicaceae</taxon>
        <taxon>Camelineae</taxon>
        <taxon>Arabidopsis</taxon>
    </lineage>
</organism>
<accession>A0A8T2BG93</accession>